<feature type="domain" description="Cytochrome c" evidence="4">
    <location>
        <begin position="43"/>
        <end position="124"/>
    </location>
</feature>
<dbReference type="SUPFAM" id="SSF46626">
    <property type="entry name" value="Cytochrome c"/>
    <property type="match status" value="1"/>
</dbReference>
<keyword evidence="2" id="KW-0479">Metal-binding</keyword>
<keyword evidence="6" id="KW-1185">Reference proteome</keyword>
<evidence type="ECO:0000259" key="4">
    <source>
        <dbReference type="Pfam" id="PF13442"/>
    </source>
</evidence>
<evidence type="ECO:0000256" key="2">
    <source>
        <dbReference type="ARBA" id="ARBA00022723"/>
    </source>
</evidence>
<dbReference type="Gene3D" id="1.10.760.10">
    <property type="entry name" value="Cytochrome c-like domain"/>
    <property type="match status" value="1"/>
</dbReference>
<keyword evidence="3" id="KW-0408">Iron</keyword>
<gene>
    <name evidence="5" type="ORF">JF535_12050</name>
</gene>
<dbReference type="EMBL" id="JAEKJR010000002">
    <property type="protein sequence ID" value="MBN8431586.1"/>
    <property type="molecule type" value="Genomic_DNA"/>
</dbReference>
<protein>
    <submittedName>
        <fullName evidence="5">Cytochrome c</fullName>
    </submittedName>
</protein>
<dbReference type="Proteomes" id="UP000664293">
    <property type="component" value="Unassembled WGS sequence"/>
</dbReference>
<evidence type="ECO:0000256" key="1">
    <source>
        <dbReference type="ARBA" id="ARBA00022617"/>
    </source>
</evidence>
<keyword evidence="1" id="KW-0349">Heme</keyword>
<comment type="caution">
    <text evidence="5">The sequence shown here is derived from an EMBL/GenBank/DDBJ whole genome shotgun (WGS) entry which is preliminary data.</text>
</comment>
<name>A0ABS3E8E2_9GAMM</name>
<organism evidence="5 6">
    <name type="scientific">Microbulbifer salipaludis</name>
    <dbReference type="NCBI Taxonomy" id="187980"/>
    <lineage>
        <taxon>Bacteria</taxon>
        <taxon>Pseudomonadati</taxon>
        <taxon>Pseudomonadota</taxon>
        <taxon>Gammaproteobacteria</taxon>
        <taxon>Cellvibrionales</taxon>
        <taxon>Microbulbiferaceae</taxon>
        <taxon>Microbulbifer</taxon>
    </lineage>
</organism>
<dbReference type="Pfam" id="PF13442">
    <property type="entry name" value="Cytochrome_CBB3"/>
    <property type="match status" value="1"/>
</dbReference>
<reference evidence="5 6" key="1">
    <citation type="submission" date="2020-12" db="EMBL/GenBank/DDBJ databases">
        <title>Oil enriched cultivation method for isolating marine PHA-producing bacteria.</title>
        <authorList>
            <person name="Zheng W."/>
            <person name="Yu S."/>
            <person name="Huang Y."/>
        </authorList>
    </citation>
    <scope>NUCLEOTIDE SEQUENCE [LARGE SCALE GENOMIC DNA]</scope>
    <source>
        <strain evidence="5 6">SN0-2</strain>
    </source>
</reference>
<evidence type="ECO:0000313" key="5">
    <source>
        <dbReference type="EMBL" id="MBN8431586.1"/>
    </source>
</evidence>
<dbReference type="InterPro" id="IPR036909">
    <property type="entry name" value="Cyt_c-like_dom_sf"/>
</dbReference>
<sequence>MGADVPHTKFTHWLLETLREKSIARASRNVQLPELKDPELLLSGGADYNDMCAGCHLKPGVTESDFSLGLYPAPPDLTKPGSGDPQQRVRRQFWIIKHGIKASGMPAWGPTHDDGRIWAMVAFLQKLPDLTPQQYQIITARDEEDSGHH</sequence>
<accession>A0ABS3E8E2</accession>
<dbReference type="InterPro" id="IPR009056">
    <property type="entry name" value="Cyt_c-like_dom"/>
</dbReference>
<evidence type="ECO:0000313" key="6">
    <source>
        <dbReference type="Proteomes" id="UP000664293"/>
    </source>
</evidence>
<proteinExistence type="predicted"/>
<evidence type="ECO:0000256" key="3">
    <source>
        <dbReference type="ARBA" id="ARBA00023004"/>
    </source>
</evidence>